<name>A0ABC8TVC2_9AQUA</name>
<dbReference type="Proteomes" id="UP001642360">
    <property type="component" value="Unassembled WGS sequence"/>
</dbReference>
<organism evidence="1 2">
    <name type="scientific">Ilex paraguariensis</name>
    <name type="common">yerba mate</name>
    <dbReference type="NCBI Taxonomy" id="185542"/>
    <lineage>
        <taxon>Eukaryota</taxon>
        <taxon>Viridiplantae</taxon>
        <taxon>Streptophyta</taxon>
        <taxon>Embryophyta</taxon>
        <taxon>Tracheophyta</taxon>
        <taxon>Spermatophyta</taxon>
        <taxon>Magnoliopsida</taxon>
        <taxon>eudicotyledons</taxon>
        <taxon>Gunneridae</taxon>
        <taxon>Pentapetalae</taxon>
        <taxon>asterids</taxon>
        <taxon>campanulids</taxon>
        <taxon>Aquifoliales</taxon>
        <taxon>Aquifoliaceae</taxon>
        <taxon>Ilex</taxon>
    </lineage>
</organism>
<dbReference type="EMBL" id="CAUOFW020005758">
    <property type="protein sequence ID" value="CAK9171505.1"/>
    <property type="molecule type" value="Genomic_DNA"/>
</dbReference>
<proteinExistence type="predicted"/>
<dbReference type="PANTHER" id="PTHR35770:SF1">
    <property type="entry name" value="U2 SMALL NUCLEAR RIBONUCLEOPROTEIN AUXILIARY FACTOR-LIKE PROTEIN"/>
    <property type="match status" value="1"/>
</dbReference>
<protein>
    <submittedName>
        <fullName evidence="1">Uncharacterized protein</fullName>
    </submittedName>
</protein>
<dbReference type="PANTHER" id="PTHR35770">
    <property type="entry name" value="U2 SMALL NUCLEAR RIBONUCLEOPROTEIN AUXILIARY FACTOR-LIKE PROTEIN"/>
    <property type="match status" value="1"/>
</dbReference>
<reference evidence="1 2" key="1">
    <citation type="submission" date="2024-02" db="EMBL/GenBank/DDBJ databases">
        <authorList>
            <person name="Vignale AGUSTIN F."/>
            <person name="Sosa J E."/>
            <person name="Modenutti C."/>
        </authorList>
    </citation>
    <scope>NUCLEOTIDE SEQUENCE [LARGE SCALE GENOMIC DNA]</scope>
</reference>
<dbReference type="AlphaFoldDB" id="A0ABC8TVC2"/>
<evidence type="ECO:0000313" key="2">
    <source>
        <dbReference type="Proteomes" id="UP001642360"/>
    </source>
</evidence>
<keyword evidence="2" id="KW-1185">Reference proteome</keyword>
<sequence length="253" mass="27988">MGFEDLEPIFGQPKAEWSAPNSTPLRPLLFHVHALDPSRLRVLVTDFHSNTYEAVRSVQHLEDMRDNIGIGGSWAEFIDYVTSSLKSGDVKLVLEGQSNSGGAAHAKLIAQKSKGMPLISISLAKLLDATSIEAIANFSLELYKAFKSIHSSLVNEQERCYELTKVISAEQEKNGSIQRQLDTVLYSKRQKSFRINDTATSDSLSVTSLQHSPDKQAAQSPASAKVTRRVVPAYRRAKVRGFLLQDTENDAEN</sequence>
<gene>
    <name evidence="1" type="ORF">ILEXP_LOCUS41075</name>
</gene>
<accession>A0ABC8TVC2</accession>
<comment type="caution">
    <text evidence="1">The sequence shown here is derived from an EMBL/GenBank/DDBJ whole genome shotgun (WGS) entry which is preliminary data.</text>
</comment>
<evidence type="ECO:0000313" key="1">
    <source>
        <dbReference type="EMBL" id="CAK9171505.1"/>
    </source>
</evidence>